<evidence type="ECO:0000256" key="9">
    <source>
        <dbReference type="SAM" id="MobiDB-lite"/>
    </source>
</evidence>
<dbReference type="PANTHER" id="PTHR31953">
    <property type="entry name" value="BETA-FRUCTOFURANOSIDASE, INSOLUBLE ISOENZYME CWINV1-RELATED"/>
    <property type="match status" value="1"/>
</dbReference>
<feature type="domain" description="Glycosyl hydrolase family 32 N-terminal" evidence="10">
    <location>
        <begin position="20"/>
        <end position="179"/>
    </location>
</feature>
<protein>
    <recommendedName>
        <fullName evidence="4">beta-fructofuranosidase</fullName>
        <ecNumber evidence="4">3.2.1.26</ecNumber>
    </recommendedName>
</protein>
<keyword evidence="7" id="KW-0325">Glycoprotein</keyword>
<evidence type="ECO:0000256" key="6">
    <source>
        <dbReference type="ARBA" id="ARBA00022801"/>
    </source>
</evidence>
<gene>
    <name evidence="11" type="ORF">E2562_021652</name>
</gene>
<evidence type="ECO:0000256" key="4">
    <source>
        <dbReference type="ARBA" id="ARBA00012758"/>
    </source>
</evidence>
<accession>A0A6G1E019</accession>
<dbReference type="AlphaFoldDB" id="A0A6G1E019"/>
<keyword evidence="6" id="KW-0378">Hydrolase</keyword>
<name>A0A6G1E019_9ORYZ</name>
<dbReference type="GO" id="GO:0004564">
    <property type="term" value="F:beta-fructofuranosidase activity"/>
    <property type="evidence" value="ECO:0007669"/>
    <property type="project" value="UniProtKB-EC"/>
</dbReference>
<dbReference type="InterPro" id="IPR013148">
    <property type="entry name" value="Glyco_hydro_32_N"/>
</dbReference>
<reference evidence="11 12" key="1">
    <citation type="submission" date="2019-11" db="EMBL/GenBank/DDBJ databases">
        <title>Whole genome sequence of Oryza granulata.</title>
        <authorList>
            <person name="Li W."/>
        </authorList>
    </citation>
    <scope>NUCLEOTIDE SEQUENCE [LARGE SCALE GENOMIC DNA]</scope>
    <source>
        <strain evidence="12">cv. Menghai</strain>
        <tissue evidence="11">Leaf</tissue>
    </source>
</reference>
<keyword evidence="8" id="KW-0326">Glycosidase</keyword>
<evidence type="ECO:0000313" key="11">
    <source>
        <dbReference type="EMBL" id="KAF0917936.1"/>
    </source>
</evidence>
<keyword evidence="5" id="KW-0134">Cell wall</keyword>
<keyword evidence="5" id="KW-0964">Secreted</keyword>
<feature type="region of interest" description="Disordered" evidence="9">
    <location>
        <begin position="1"/>
        <end position="21"/>
    </location>
</feature>
<evidence type="ECO:0000256" key="8">
    <source>
        <dbReference type="ARBA" id="ARBA00023295"/>
    </source>
</evidence>
<dbReference type="Gene3D" id="2.115.10.20">
    <property type="entry name" value="Glycosyl hydrolase domain, family 43"/>
    <property type="match status" value="1"/>
</dbReference>
<dbReference type="Proteomes" id="UP000479710">
    <property type="component" value="Unassembled WGS sequence"/>
</dbReference>
<evidence type="ECO:0000256" key="3">
    <source>
        <dbReference type="ARBA" id="ARBA00009902"/>
    </source>
</evidence>
<comment type="caution">
    <text evidence="11">The sequence shown here is derived from an EMBL/GenBank/DDBJ whole genome shotgun (WGS) entry which is preliminary data.</text>
</comment>
<proteinExistence type="inferred from homology"/>
<evidence type="ECO:0000256" key="5">
    <source>
        <dbReference type="ARBA" id="ARBA00022512"/>
    </source>
</evidence>
<evidence type="ECO:0000256" key="7">
    <source>
        <dbReference type="ARBA" id="ARBA00023180"/>
    </source>
</evidence>
<feature type="region of interest" description="Disordered" evidence="9">
    <location>
        <begin position="206"/>
        <end position="225"/>
    </location>
</feature>
<sequence length="225" mass="24535">MAYPSVSPSSPSSLPSLPSSSWGHSVTSDLVNWAFLETVIDPTDPFDGNGCWSGSATVLHDGRPAFLYTGRDTDEVQVKNVAFAKNPLLREWEKPSCNPIIPIPADVTNNNFRDPSTAWLGRERQWRMVVTAEVDGAGSALVYRSADFLRWERNSAPMHSSAVVPVLEYPDFFPVAEHSSDGLDTSANGAGVSHAQGLLHGRAVRQRAAGTALVPRRWRPRRPTG</sequence>
<evidence type="ECO:0000256" key="2">
    <source>
        <dbReference type="ARBA" id="ARBA00004191"/>
    </source>
</evidence>
<evidence type="ECO:0000256" key="1">
    <source>
        <dbReference type="ARBA" id="ARBA00000094"/>
    </source>
</evidence>
<organism evidence="11 12">
    <name type="scientific">Oryza meyeriana var. granulata</name>
    <dbReference type="NCBI Taxonomy" id="110450"/>
    <lineage>
        <taxon>Eukaryota</taxon>
        <taxon>Viridiplantae</taxon>
        <taxon>Streptophyta</taxon>
        <taxon>Embryophyta</taxon>
        <taxon>Tracheophyta</taxon>
        <taxon>Spermatophyta</taxon>
        <taxon>Magnoliopsida</taxon>
        <taxon>Liliopsida</taxon>
        <taxon>Poales</taxon>
        <taxon>Poaceae</taxon>
        <taxon>BOP clade</taxon>
        <taxon>Oryzoideae</taxon>
        <taxon>Oryzeae</taxon>
        <taxon>Oryzinae</taxon>
        <taxon>Oryza</taxon>
        <taxon>Oryza meyeriana</taxon>
    </lineage>
</organism>
<evidence type="ECO:0000313" key="12">
    <source>
        <dbReference type="Proteomes" id="UP000479710"/>
    </source>
</evidence>
<dbReference type="GO" id="GO:0005975">
    <property type="term" value="P:carbohydrate metabolic process"/>
    <property type="evidence" value="ECO:0007669"/>
    <property type="project" value="InterPro"/>
</dbReference>
<feature type="compositionally biased region" description="Basic residues" evidence="9">
    <location>
        <begin position="216"/>
        <end position="225"/>
    </location>
</feature>
<comment type="subcellular location">
    <subcellularLocation>
        <location evidence="2">Secreted</location>
        <location evidence="2">Cell wall</location>
    </subcellularLocation>
</comment>
<keyword evidence="12" id="KW-1185">Reference proteome</keyword>
<dbReference type="Pfam" id="PF00251">
    <property type="entry name" value="Glyco_hydro_32N"/>
    <property type="match status" value="1"/>
</dbReference>
<comment type="similarity">
    <text evidence="3">Belongs to the glycosyl hydrolase 32 family.</text>
</comment>
<dbReference type="InterPro" id="IPR050551">
    <property type="entry name" value="Fructan_Metab_Enzymes"/>
</dbReference>
<dbReference type="SMART" id="SM00640">
    <property type="entry name" value="Glyco_32"/>
    <property type="match status" value="1"/>
</dbReference>
<dbReference type="EMBL" id="SPHZ02000005">
    <property type="protein sequence ID" value="KAF0917936.1"/>
    <property type="molecule type" value="Genomic_DNA"/>
</dbReference>
<evidence type="ECO:0000259" key="10">
    <source>
        <dbReference type="Pfam" id="PF00251"/>
    </source>
</evidence>
<comment type="catalytic activity">
    <reaction evidence="1">
        <text>Hydrolysis of terminal non-reducing beta-D-fructofuranoside residues in beta-D-fructofuranosides.</text>
        <dbReference type="EC" id="3.2.1.26"/>
    </reaction>
</comment>
<dbReference type="SUPFAM" id="SSF75005">
    <property type="entry name" value="Arabinanase/levansucrase/invertase"/>
    <property type="match status" value="1"/>
</dbReference>
<dbReference type="EC" id="3.2.1.26" evidence="4"/>
<dbReference type="InterPro" id="IPR023296">
    <property type="entry name" value="Glyco_hydro_beta-prop_sf"/>
</dbReference>
<dbReference type="OrthoDB" id="690073at2759"/>
<dbReference type="InterPro" id="IPR001362">
    <property type="entry name" value="Glyco_hydro_32"/>
</dbReference>